<feature type="site" description="Important for catalytic activity" evidence="5">
    <location>
        <position position="903"/>
    </location>
</feature>
<feature type="domain" description="RNB" evidence="7">
    <location>
        <begin position="883"/>
        <end position="1222"/>
    </location>
</feature>
<reference evidence="8 9" key="1">
    <citation type="journal article" date="2018" name="Mol. Biol. Evol.">
        <title>Broad Genomic Sampling Reveals a Smut Pathogenic Ancestry of the Fungal Clade Ustilaginomycotina.</title>
        <authorList>
            <person name="Kijpornyongpan T."/>
            <person name="Mondo S.J."/>
            <person name="Barry K."/>
            <person name="Sandor L."/>
            <person name="Lee J."/>
            <person name="Lipzen A."/>
            <person name="Pangilinan J."/>
            <person name="LaButti K."/>
            <person name="Hainaut M."/>
            <person name="Henrissat B."/>
            <person name="Grigoriev I.V."/>
            <person name="Spatafora J.W."/>
            <person name="Aime M.C."/>
        </authorList>
    </citation>
    <scope>NUCLEOTIDE SEQUENCE [LARGE SCALE GENOMIC DNA]</scope>
    <source>
        <strain evidence="8 9">MCA 5214</strain>
    </source>
</reference>
<evidence type="ECO:0000256" key="2">
    <source>
        <dbReference type="ARBA" id="ARBA00022723"/>
    </source>
</evidence>
<dbReference type="GO" id="GO:1990074">
    <property type="term" value="P:polyuridylation-dependent mRNA catabolic process"/>
    <property type="evidence" value="ECO:0007669"/>
    <property type="project" value="UniProtKB-UniRule"/>
</dbReference>
<dbReference type="Pfam" id="PF17849">
    <property type="entry name" value="OB_Dis3"/>
    <property type="match status" value="1"/>
</dbReference>
<accession>A0A316US49</accession>
<dbReference type="Pfam" id="PF17877">
    <property type="entry name" value="Dis3l2_C_term"/>
    <property type="match status" value="1"/>
</dbReference>
<feature type="region of interest" description="Disordered" evidence="6">
    <location>
        <begin position="1"/>
        <end position="107"/>
    </location>
</feature>
<feature type="compositionally biased region" description="Polar residues" evidence="6">
    <location>
        <begin position="1424"/>
        <end position="1438"/>
    </location>
</feature>
<feature type="compositionally biased region" description="Low complexity" evidence="6">
    <location>
        <begin position="95"/>
        <end position="105"/>
    </location>
</feature>
<feature type="region of interest" description="Disordered" evidence="6">
    <location>
        <begin position="742"/>
        <end position="778"/>
    </location>
</feature>
<feature type="compositionally biased region" description="Polar residues" evidence="6">
    <location>
        <begin position="192"/>
        <end position="210"/>
    </location>
</feature>
<feature type="compositionally biased region" description="Basic and acidic residues" evidence="6">
    <location>
        <begin position="745"/>
        <end position="756"/>
    </location>
</feature>
<comment type="similarity">
    <text evidence="5">Belongs to the RNR ribonuclease family. DIS3L2 subfamily.</text>
</comment>
<keyword evidence="5" id="KW-0378">Hydrolase</keyword>
<dbReference type="GO" id="GO:0000175">
    <property type="term" value="F:3'-5'-RNA exonuclease activity"/>
    <property type="evidence" value="ECO:0007669"/>
    <property type="project" value="UniProtKB-UniRule"/>
</dbReference>
<dbReference type="InterPro" id="IPR022966">
    <property type="entry name" value="RNase_II/R_CS"/>
</dbReference>
<dbReference type="InterPro" id="IPR028591">
    <property type="entry name" value="DIS3L2"/>
</dbReference>
<dbReference type="PROSITE" id="PS01175">
    <property type="entry name" value="RIBONUCLEASE_II"/>
    <property type="match status" value="1"/>
</dbReference>
<dbReference type="Proteomes" id="UP000245884">
    <property type="component" value="Unassembled WGS sequence"/>
</dbReference>
<dbReference type="GeneID" id="37030981"/>
<sequence>MSDAEKSKSSNAGRGQQQQRGSGASAHAPSRSVNAASPPAGRRGGSNPSATSGPPRRGHQSQSSLGSAPGQADPSQAMNHLQHLIQDMKVQQQPGGSAAASSAYRAGERDAQAGLSALGDRLAAQEEQLQTQLQQQLNLQSLSSRPGALASVGEHAEMGNEGTQQPPSSGRQGGAAPRFAGNAAFQSAMARHSQSGRSQSQDMRSSLAHQRQLSLQGRFAELGYTPAAMGNLGTIAGGDYEDGTTDDGSSVGDFMGAGGFDPTRQSFTRGHMPHASVPSYPTSQDYVAEQLALQQQIEMLQIQQQQLLQQQVQFNPSVQMGGQPQVDRPSHHGISGMAGHRRIQSHAPQLNALHNFNAGGIGSIGSVSNQQAPAAGRGHNRRHSTNVVKAGGATGAGAADLSLNLDTAPLMQPNMGFSFPNTASLQQQQQMPAAGLPTAAGSQRGIGHVSHPSVQLASTLSPEYLMAGGGLLNLSSLTTTGTELADGFSAGRGGGHGRTGSQSWRINGAPGPAPVADLAQAQAQLASLHQFRTQAGPGGGGHAKQQSYSGAGGFPPHLMGQFSPAGGFMPPGQQQQHQGGGGATQRKALFGSYLPQASLPPLLAAGKIVVGQIRVDKRNRSDAYVSTEVLESDIYISGSRDRNRALSGDIVAVELLDPQEVWLSKKAKEDKKKYKEEQGAISRKPDKAKDDVEVEGAQLGLITDEEDTEQAPPALAGHVVAIVERTPGQLFCGTIGLLRPSSAATKEKQQAERAAREGPGAAAGDDGQSQQRPKIVWHRPLNKTTPLIAIPADQAPEAFWEPGGQEKYASIMVSVAIKRWPITSLHPFGTLIEEIGVMGNVEAETQAILQDNLSSATEEFSESALKCVPPSPFTIPEREYEVRRDFRQSCVFTIDPSTAKDLDDAVSVTHLDGGLIEVGVHIADVSHFVKMNSALDREARKRCTSVYLVQRAIPMLPPRLSEELCSLVPNVERLCFSAVFVMNKDARIIGNWFGRTIIKSCGKLAYSDAQSVIETGSLPDEVGIEGPHTREKVAEDITTLHQLAKIMRERRFDGGALKINNVKLNFKLDDDGLPIDASVHKGQEANQLIEEFMLAANTAVSQRIAAGMPDLALLRRHGAPIERRLKGFARRAKQMGFDIDVSSAGALYASLEKISDRKSRFALESLATKGMLRAKYFCAGMTDISKFGHYALNVPVYTHFTSPIRRYADVMVHRQLDAVLSGASSSSSSSESPSISKFPIDREGMAKIAQQCNVKRDAAKAAQEASQHLFLCLMIHDLTMRYGPVVREATVVGVLDAAFDIVVPEFGIEKRVHVDQMPIQHHTHQEHDNSLSVYWRQEVDTIQWLAESSDDASVKALWQAAQRAAATSKSDSAAPAIDESMQTQRDDSALFEDDDDDDDGDAAGFASAHAKGNGAIRPRVDAATSAQHSKSKSTVSGQKLTFEGLSEPGAGHHKVQTVRILQTIPVVISATVGSKSPPVLTVFAVNPYA</sequence>
<comment type="function">
    <text evidence="5">3'-5'-exoribonuclease that specifically recognizes RNAs polyuridylated at their 3' end and mediates their degradation. Component of an exosome-independent RNA degradation pathway that mediates degradation of cytoplasmic mRNAs that have been deadenylated and subsequently uridylated at their 3'.</text>
</comment>
<evidence type="ECO:0000256" key="3">
    <source>
        <dbReference type="ARBA" id="ARBA00022842"/>
    </source>
</evidence>
<evidence type="ECO:0000256" key="1">
    <source>
        <dbReference type="ARBA" id="ARBA00022490"/>
    </source>
</evidence>
<organism evidence="8 9">
    <name type="scientific">Jaminaea rosea</name>
    <dbReference type="NCBI Taxonomy" id="1569628"/>
    <lineage>
        <taxon>Eukaryota</taxon>
        <taxon>Fungi</taxon>
        <taxon>Dikarya</taxon>
        <taxon>Basidiomycota</taxon>
        <taxon>Ustilaginomycotina</taxon>
        <taxon>Exobasidiomycetes</taxon>
        <taxon>Microstromatales</taxon>
        <taxon>Microstromatales incertae sedis</taxon>
        <taxon>Jaminaea</taxon>
    </lineage>
</organism>
<dbReference type="EC" id="3.1.13.-" evidence="5"/>
<feature type="binding site" evidence="5">
    <location>
        <position position="895"/>
    </location>
    <ligand>
        <name>Mg(2+)</name>
        <dbReference type="ChEBI" id="CHEBI:18420"/>
    </ligand>
</feature>
<dbReference type="InterPro" id="IPR041505">
    <property type="entry name" value="Dis3_CSD2"/>
</dbReference>
<dbReference type="SUPFAM" id="SSF50249">
    <property type="entry name" value="Nucleic acid-binding proteins"/>
    <property type="match status" value="2"/>
</dbReference>
<gene>
    <name evidence="8" type="ORF">BDZ90DRAFT_279243</name>
</gene>
<dbReference type="GO" id="GO:0000956">
    <property type="term" value="P:nuclear-transcribed mRNA catabolic process"/>
    <property type="evidence" value="ECO:0007669"/>
    <property type="project" value="UniProtKB-UniRule"/>
</dbReference>
<dbReference type="OrthoDB" id="372421at2759"/>
<feature type="binding site" evidence="5">
    <location>
        <position position="904"/>
    </location>
    <ligand>
        <name>Mg(2+)</name>
        <dbReference type="ChEBI" id="CHEBI:18420"/>
    </ligand>
</feature>
<dbReference type="GO" id="GO:0046872">
    <property type="term" value="F:metal ion binding"/>
    <property type="evidence" value="ECO:0007669"/>
    <property type="project" value="UniProtKB-KW"/>
</dbReference>
<keyword evidence="5" id="KW-0540">Nuclease</keyword>
<dbReference type="SMART" id="SM00955">
    <property type="entry name" value="RNB"/>
    <property type="match status" value="1"/>
</dbReference>
<dbReference type="Pfam" id="PF00773">
    <property type="entry name" value="RNB"/>
    <property type="match status" value="1"/>
</dbReference>
<dbReference type="InterPro" id="IPR050180">
    <property type="entry name" value="RNR_Ribonuclease"/>
</dbReference>
<dbReference type="Gene3D" id="2.40.50.700">
    <property type="match status" value="1"/>
</dbReference>
<keyword evidence="4 5" id="KW-0694">RNA-binding</keyword>
<keyword evidence="9" id="KW-1185">Reference proteome</keyword>
<dbReference type="STRING" id="1569628.A0A316US49"/>
<evidence type="ECO:0000259" key="7">
    <source>
        <dbReference type="SMART" id="SM00955"/>
    </source>
</evidence>
<evidence type="ECO:0000256" key="4">
    <source>
        <dbReference type="ARBA" id="ARBA00022884"/>
    </source>
</evidence>
<protein>
    <recommendedName>
        <fullName evidence="5">DIS3-like exonuclease 2</fullName>
        <ecNumber evidence="5">3.1.13.-</ecNumber>
    </recommendedName>
</protein>
<evidence type="ECO:0000313" key="8">
    <source>
        <dbReference type="EMBL" id="PWN28112.1"/>
    </source>
</evidence>
<feature type="region of interest" description="Disordered" evidence="6">
    <location>
        <begin position="534"/>
        <end position="585"/>
    </location>
</feature>
<dbReference type="InterPro" id="IPR041093">
    <property type="entry name" value="Dis3l2-like_C"/>
</dbReference>
<dbReference type="Gene3D" id="2.40.50.140">
    <property type="entry name" value="Nucleic acid-binding proteins"/>
    <property type="match status" value="1"/>
</dbReference>
<keyword evidence="5" id="KW-0464">Manganese</keyword>
<feature type="compositionally biased region" description="Low complexity" evidence="6">
    <location>
        <begin position="9"/>
        <end position="28"/>
    </location>
</feature>
<dbReference type="Gene3D" id="2.40.50.690">
    <property type="match status" value="1"/>
</dbReference>
<evidence type="ECO:0000313" key="9">
    <source>
        <dbReference type="Proteomes" id="UP000245884"/>
    </source>
</evidence>
<dbReference type="GO" id="GO:0000932">
    <property type="term" value="C:P-body"/>
    <property type="evidence" value="ECO:0007669"/>
    <property type="project" value="UniProtKB-SubCell"/>
</dbReference>
<dbReference type="PANTHER" id="PTHR23355:SF9">
    <property type="entry name" value="DIS3-LIKE EXONUCLEASE 2"/>
    <property type="match status" value="1"/>
</dbReference>
<feature type="compositionally biased region" description="Acidic residues" evidence="6">
    <location>
        <begin position="1389"/>
        <end position="1401"/>
    </location>
</feature>
<feature type="compositionally biased region" description="Low complexity" evidence="6">
    <location>
        <begin position="757"/>
        <end position="767"/>
    </location>
</feature>
<comment type="cofactor">
    <cofactor evidence="5">
        <name>Mg(2+)</name>
        <dbReference type="ChEBI" id="CHEBI:18420"/>
    </cofactor>
    <cofactor evidence="5">
        <name>Mn(2+)</name>
        <dbReference type="ChEBI" id="CHEBI:29035"/>
    </cofactor>
</comment>
<keyword evidence="3 5" id="KW-0460">Magnesium</keyword>
<dbReference type="PANTHER" id="PTHR23355">
    <property type="entry name" value="RIBONUCLEASE"/>
    <property type="match status" value="1"/>
</dbReference>
<keyword evidence="1 5" id="KW-0963">Cytoplasm</keyword>
<dbReference type="InterPro" id="IPR012340">
    <property type="entry name" value="NA-bd_OB-fold"/>
</dbReference>
<comment type="subcellular location">
    <subcellularLocation>
        <location evidence="5">Cytoplasm</location>
    </subcellularLocation>
    <subcellularLocation>
        <location evidence="5">Cytoplasm</location>
        <location evidence="5">P-body</location>
    </subcellularLocation>
</comment>
<dbReference type="EMBL" id="KZ819666">
    <property type="protein sequence ID" value="PWN28112.1"/>
    <property type="molecule type" value="Genomic_DNA"/>
</dbReference>
<dbReference type="GO" id="GO:0003723">
    <property type="term" value="F:RNA binding"/>
    <property type="evidence" value="ECO:0007669"/>
    <property type="project" value="UniProtKB-KW"/>
</dbReference>
<keyword evidence="2 5" id="KW-0479">Metal-binding</keyword>
<evidence type="ECO:0000256" key="5">
    <source>
        <dbReference type="HAMAP-Rule" id="MF_03045"/>
    </source>
</evidence>
<name>A0A316US49_9BASI</name>
<dbReference type="InterPro" id="IPR001900">
    <property type="entry name" value="RNase_II/R"/>
</dbReference>
<keyword evidence="5" id="KW-0269">Exonuclease</keyword>
<evidence type="ECO:0000256" key="6">
    <source>
        <dbReference type="SAM" id="MobiDB-lite"/>
    </source>
</evidence>
<feature type="region of interest" description="Disordered" evidence="6">
    <location>
        <begin position="156"/>
        <end position="210"/>
    </location>
</feature>
<proteinExistence type="inferred from homology"/>
<feature type="compositionally biased region" description="Polar residues" evidence="6">
    <location>
        <begin position="161"/>
        <end position="170"/>
    </location>
</feature>
<dbReference type="RefSeq" id="XP_025362724.1">
    <property type="nucleotide sequence ID" value="XM_025509158.1"/>
</dbReference>
<dbReference type="HAMAP" id="MF_03045">
    <property type="entry name" value="DIS3L2"/>
    <property type="match status" value="1"/>
</dbReference>
<dbReference type="FunFam" id="2.40.50.700:FF:000002">
    <property type="entry name" value="Cell wall biogenesis protein"/>
    <property type="match status" value="1"/>
</dbReference>
<feature type="region of interest" description="Disordered" evidence="6">
    <location>
        <begin position="1368"/>
        <end position="1438"/>
    </location>
</feature>